<protein>
    <recommendedName>
        <fullName evidence="3">Phage tail assembly protein</fullName>
    </recommendedName>
</protein>
<gene>
    <name evidence="1" type="ORF">NSA58_04305</name>
</gene>
<evidence type="ECO:0000313" key="2">
    <source>
        <dbReference type="Proteomes" id="UP001140817"/>
    </source>
</evidence>
<evidence type="ECO:0000313" key="1">
    <source>
        <dbReference type="EMBL" id="MCR1822002.1"/>
    </source>
</evidence>
<comment type="caution">
    <text evidence="1">The sequence shown here is derived from an EMBL/GenBank/DDBJ whole genome shotgun (WGS) entry which is preliminary data.</text>
</comment>
<name>A0A9X2S2E8_9FIRM</name>
<evidence type="ECO:0008006" key="3">
    <source>
        <dbReference type="Google" id="ProtNLM"/>
    </source>
</evidence>
<dbReference type="AlphaFoldDB" id="A0A9X2S2E8"/>
<dbReference type="RefSeq" id="WP_257560146.1">
    <property type="nucleotide sequence ID" value="NZ_JANKBY010000030.1"/>
</dbReference>
<organism evidence="1 2">
    <name type="scientific">Terrisporobacter muris</name>
    <dbReference type="NCBI Taxonomy" id="2963284"/>
    <lineage>
        <taxon>Bacteria</taxon>
        <taxon>Bacillati</taxon>
        <taxon>Bacillota</taxon>
        <taxon>Clostridia</taxon>
        <taxon>Peptostreptococcales</taxon>
        <taxon>Peptostreptococcaceae</taxon>
        <taxon>Terrisporobacter</taxon>
    </lineage>
</organism>
<keyword evidence="2" id="KW-1185">Reference proteome</keyword>
<reference evidence="1" key="1">
    <citation type="submission" date="2022-07" db="EMBL/GenBank/DDBJ databases">
        <title>Enhanced cultured diversity of the mouse gut microbiota enables custom-made synthetic communities.</title>
        <authorList>
            <person name="Afrizal A."/>
        </authorList>
    </citation>
    <scope>NUCLEOTIDE SEQUENCE</scope>
    <source>
        <strain evidence="1">DSM 29186</strain>
    </source>
</reference>
<proteinExistence type="predicted"/>
<sequence>MYTPIELDKTRNFRYGMKAISYIEEKLKTPISKLDLNGLTMKDTAIVICAGLIHEDKKLTPDRVMDLIDEKGNFIEAIEIMGEAFNKAFGGNGENEEKNE</sequence>
<dbReference type="EMBL" id="JANKBY010000030">
    <property type="protein sequence ID" value="MCR1822002.1"/>
    <property type="molecule type" value="Genomic_DNA"/>
</dbReference>
<accession>A0A9X2S2E8</accession>
<dbReference type="Proteomes" id="UP001140817">
    <property type="component" value="Unassembled WGS sequence"/>
</dbReference>